<evidence type="ECO:0000313" key="1">
    <source>
        <dbReference type="EMBL" id="VDP45742.1"/>
    </source>
</evidence>
<dbReference type="AlphaFoldDB" id="A0A3P8D329"/>
<name>A0A3P8D329_9TREM</name>
<organism evidence="1 2">
    <name type="scientific">Schistosoma mattheei</name>
    <dbReference type="NCBI Taxonomy" id="31246"/>
    <lineage>
        <taxon>Eukaryota</taxon>
        <taxon>Metazoa</taxon>
        <taxon>Spiralia</taxon>
        <taxon>Lophotrochozoa</taxon>
        <taxon>Platyhelminthes</taxon>
        <taxon>Trematoda</taxon>
        <taxon>Digenea</taxon>
        <taxon>Strigeidida</taxon>
        <taxon>Schistosomatoidea</taxon>
        <taxon>Schistosomatidae</taxon>
        <taxon>Schistosoma</taxon>
    </lineage>
</organism>
<dbReference type="Proteomes" id="UP000269396">
    <property type="component" value="Unassembled WGS sequence"/>
</dbReference>
<dbReference type="EMBL" id="UZAL01029073">
    <property type="protein sequence ID" value="VDP45742.1"/>
    <property type="molecule type" value="Genomic_DNA"/>
</dbReference>
<gene>
    <name evidence="1" type="ORF">SMTD_LOCUS8644</name>
</gene>
<protein>
    <submittedName>
        <fullName evidence="1">Uncharacterized protein</fullName>
    </submittedName>
</protein>
<reference evidence="1 2" key="1">
    <citation type="submission" date="2018-11" db="EMBL/GenBank/DDBJ databases">
        <authorList>
            <consortium name="Pathogen Informatics"/>
        </authorList>
    </citation>
    <scope>NUCLEOTIDE SEQUENCE [LARGE SCALE GENOMIC DNA]</scope>
    <source>
        <strain>Denwood</strain>
        <strain evidence="2">Zambia</strain>
    </source>
</reference>
<evidence type="ECO:0000313" key="2">
    <source>
        <dbReference type="Proteomes" id="UP000269396"/>
    </source>
</evidence>
<proteinExistence type="predicted"/>
<keyword evidence="2" id="KW-1185">Reference proteome</keyword>
<sequence>MVNSTCHLHHLWRRLQSHVQMDRPRLPWLLMRFQAREVRTRLLSHVPVAEYASSYAFTTNHAMNNGHVIGLYPHAKCMLHLFLIFFDFFLYPEPMPPTIPFWYRQLQSTLEKAGLITHALVGALSRCSGSEYAWHTFGFALGRYGRFWFLGSTWFRPTSAAFFDPDPYERNPHILDLIR</sequence>
<accession>A0A3P8D329</accession>